<dbReference type="InterPro" id="IPR011652">
    <property type="entry name" value="MORN_2"/>
</dbReference>
<feature type="signal peptide" evidence="1">
    <location>
        <begin position="1"/>
        <end position="23"/>
    </location>
</feature>
<dbReference type="Gene3D" id="2.20.110.10">
    <property type="entry name" value="Histone H3 K4-specific methyltransferase SET7/9 N-terminal domain"/>
    <property type="match status" value="5"/>
</dbReference>
<comment type="caution">
    <text evidence="2">The sequence shown here is derived from an EMBL/GenBank/DDBJ whole genome shotgun (WGS) entry which is preliminary data.</text>
</comment>
<dbReference type="OrthoDB" id="9785122at2"/>
<protein>
    <recommendedName>
        <fullName evidence="4">Toxin-antitoxin system YwqK family antitoxin</fullName>
    </recommendedName>
</protein>
<proteinExistence type="predicted"/>
<accession>A0A4Q4KPB0</accession>
<feature type="chain" id="PRO_5020620168" description="Toxin-antitoxin system YwqK family antitoxin" evidence="1">
    <location>
        <begin position="24"/>
        <end position="1163"/>
    </location>
</feature>
<evidence type="ECO:0000313" key="2">
    <source>
        <dbReference type="EMBL" id="RYM34840.1"/>
    </source>
</evidence>
<evidence type="ECO:0000256" key="1">
    <source>
        <dbReference type="SAM" id="SignalP"/>
    </source>
</evidence>
<evidence type="ECO:0008006" key="4">
    <source>
        <dbReference type="Google" id="ProtNLM"/>
    </source>
</evidence>
<keyword evidence="3" id="KW-1185">Reference proteome</keyword>
<name>A0A4Q4KPB0_9FLAO</name>
<keyword evidence="1" id="KW-0732">Signal</keyword>
<organism evidence="2 3">
    <name type="scientific">Brumimicrobium glaciale</name>
    <dbReference type="NCBI Taxonomy" id="200475"/>
    <lineage>
        <taxon>Bacteria</taxon>
        <taxon>Pseudomonadati</taxon>
        <taxon>Bacteroidota</taxon>
        <taxon>Flavobacteriia</taxon>
        <taxon>Flavobacteriales</taxon>
        <taxon>Crocinitomicaceae</taxon>
        <taxon>Brumimicrobium</taxon>
    </lineage>
</organism>
<dbReference type="SUPFAM" id="SSF82185">
    <property type="entry name" value="Histone H3 K4-specific methyltransferase SET7/9 N-terminal domain"/>
    <property type="match status" value="6"/>
</dbReference>
<evidence type="ECO:0000313" key="3">
    <source>
        <dbReference type="Proteomes" id="UP000293952"/>
    </source>
</evidence>
<dbReference type="Pfam" id="PF07661">
    <property type="entry name" value="MORN_2"/>
    <property type="match status" value="5"/>
</dbReference>
<reference evidence="2 3" key="1">
    <citation type="submission" date="2019-02" db="EMBL/GenBank/DDBJ databases">
        <title>Genome sequence of the sea-ice species Brumimicrobium glaciale.</title>
        <authorList>
            <person name="Bowman J.P."/>
        </authorList>
    </citation>
    <scope>NUCLEOTIDE SEQUENCE [LARGE SCALE GENOMIC DNA]</scope>
    <source>
        <strain evidence="2 3">IC156</strain>
    </source>
</reference>
<gene>
    <name evidence="2" type="ORF">ERX46_05550</name>
</gene>
<dbReference type="Gene3D" id="3.90.930.1">
    <property type="match status" value="1"/>
</dbReference>
<dbReference type="RefSeq" id="WP_130092848.1">
    <property type="nucleotide sequence ID" value="NZ_SETE01000002.1"/>
</dbReference>
<dbReference type="AlphaFoldDB" id="A0A4Q4KPB0"/>
<dbReference type="Proteomes" id="UP000293952">
    <property type="component" value="Unassembled WGS sequence"/>
</dbReference>
<sequence length="1163" mass="134608">MKIYHKLIFLLPFLLFNSFYSFSQPGNKFNDSYRKLAGNDTIFNKKEIIILNASKDTIEISGFKNGELNGDQTLFFDNGEIKLIANYKNGLLKGKVEYFDRNNKQLTRTENYKAIPKEGISVLHGKVIANYLNGGIKEEYIYKNGSKNGKYTIYQQNGGLKEKGKFENDLNIGNKLSYGNNGILQRDENYIIIDNPKSIDNISKKENREKSSSDVRKEIQYVPEKISVLDGSIKYYHYNGNISSDLQFKNGQKDGLCKEYHQNTNNTLKSEVIFKDGLEHGSFIHFDNEGNEARKGIYYREIAVGDTVYKNVYDGKITIYNSGKLQRIENWENFMRNGVQEDYSYHTGKLSIRTHFKDNLKSGVEERFDTDGLKIYEGHFEILHIDGKKVSQQTGLETSWTKGQLRYTTMWENGKKEGATKQFYENGALERIMHFSDGELDGLYKTYYENGQIKEDYMYQRVYSSRKHIGWNRTYDESGELTRVFHAQGNDKNSIGLNYENGKLKELSITDALNFEISLDQKIKSIHWLRHSRPSFGYNMFTNQQLRRIHFIADKHYTTTANFTSNGKLNQVYTSTGNSVDEEEIDKIAKKIADQYNPNWNNEKLITEGFKDGKYQWNYKNGFPFFEIEFKDSLPNGTWISYNPIDGDTLTHAEYNKGLPIGNWVDKTVDGVIKSRISYFPNHKVKNGYSYANEGFLREVRKYDSLGKEQYFADYYENGNLKSMREPELSNSISMWENGDTSNFNFLNTAGDSIKLERQFYKGNILRLQRRNNFTTGLGEVKTYYENGQLKTSHEMKDSKTHGLYKNLDEDGKLINTGYFKDGKRHGQWIKYDEKSDAEISQFENGEFIIDKSLEDENSCRCYDKTLKSGKIGYAGSLSRFEEFENIKDFIPKTIIPIDSFNYENIFYVGLQTSNSHSGGFTSMKLLMFKEFSFHYPAVNFLKFNLNPCKTEGYISNIEGNFNYSYSNEKTVYAYLGTKTIAIGLQQNPLVDLNNKPFTIHFETKGMNFDENDIKSIQFIDEDSTCYPLGIINDLMKIEISKAELDIQPSRGKYFDVPLLPNESQQFYGFNITEAKVDFDYVNGKDSIQIKANVNRIVAGANYVAGRIEVEGKSDNVNEFTLKNGKTIIKTEELQRFLEQKGFYRVKTEIKEGLLFIEFYTEK</sequence>
<dbReference type="EMBL" id="SETE01000002">
    <property type="protein sequence ID" value="RYM34840.1"/>
    <property type="molecule type" value="Genomic_DNA"/>
</dbReference>